<dbReference type="AlphaFoldDB" id="A0A0M2H4E7"/>
<feature type="transmembrane region" description="Helical" evidence="1">
    <location>
        <begin position="85"/>
        <end position="107"/>
    </location>
</feature>
<dbReference type="STRING" id="92835.RS81_02825"/>
<evidence type="ECO:0000313" key="3">
    <source>
        <dbReference type="EMBL" id="KJL38551.1"/>
    </source>
</evidence>
<dbReference type="PANTHER" id="PTHR36834">
    <property type="entry name" value="MEMBRANE PROTEIN-RELATED"/>
    <property type="match status" value="1"/>
</dbReference>
<keyword evidence="1" id="KW-1133">Transmembrane helix</keyword>
<dbReference type="Pfam" id="PF04892">
    <property type="entry name" value="VanZ"/>
    <property type="match status" value="1"/>
</dbReference>
<feature type="domain" description="VanZ-like" evidence="2">
    <location>
        <begin position="93"/>
        <end position="222"/>
    </location>
</feature>
<name>A0A0M2H4E7_9MICO</name>
<feature type="transmembrane region" description="Helical" evidence="1">
    <location>
        <begin position="46"/>
        <end position="73"/>
    </location>
</feature>
<accession>A0A0M2H4E7</accession>
<feature type="transmembrane region" description="Helical" evidence="1">
    <location>
        <begin position="249"/>
        <end position="274"/>
    </location>
</feature>
<dbReference type="EMBL" id="JYIZ01000055">
    <property type="protein sequence ID" value="KJL38551.1"/>
    <property type="molecule type" value="Genomic_DNA"/>
</dbReference>
<comment type="caution">
    <text evidence="3">The sequence shown here is derived from an EMBL/GenBank/DDBJ whole genome shotgun (WGS) entry which is preliminary data.</text>
</comment>
<proteinExistence type="predicted"/>
<dbReference type="PANTHER" id="PTHR36834:SF1">
    <property type="entry name" value="INTEGRAL MEMBRANE PROTEIN"/>
    <property type="match status" value="1"/>
</dbReference>
<gene>
    <name evidence="3" type="ORF">RS81_02825</name>
</gene>
<feature type="transmembrane region" description="Helical" evidence="1">
    <location>
        <begin position="343"/>
        <end position="369"/>
    </location>
</feature>
<organism evidence="3 4">
    <name type="scientific">Microbacterium terrae</name>
    <dbReference type="NCBI Taxonomy" id="69369"/>
    <lineage>
        <taxon>Bacteria</taxon>
        <taxon>Bacillati</taxon>
        <taxon>Actinomycetota</taxon>
        <taxon>Actinomycetes</taxon>
        <taxon>Micrococcales</taxon>
        <taxon>Microbacteriaceae</taxon>
        <taxon>Microbacterium</taxon>
    </lineage>
</organism>
<dbReference type="InterPro" id="IPR053150">
    <property type="entry name" value="Teicoplanin_resist-assoc"/>
</dbReference>
<reference evidence="3 4" key="1">
    <citation type="submission" date="2015-02" db="EMBL/GenBank/DDBJ databases">
        <title>Draft genome sequences of ten Microbacterium spp. with emphasis on heavy metal contaminated environments.</title>
        <authorList>
            <person name="Corretto E."/>
        </authorList>
    </citation>
    <scope>NUCLEOTIDE SEQUENCE [LARGE SCALE GENOMIC DNA]</scope>
    <source>
        <strain evidence="3 4">DSM 12510</strain>
    </source>
</reference>
<dbReference type="PATRIC" id="fig|92835.4.peg.2861"/>
<keyword evidence="4" id="KW-1185">Reference proteome</keyword>
<evidence type="ECO:0000256" key="1">
    <source>
        <dbReference type="SAM" id="Phobius"/>
    </source>
</evidence>
<feature type="transmembrane region" description="Helical" evidence="1">
    <location>
        <begin position="119"/>
        <end position="137"/>
    </location>
</feature>
<keyword evidence="1" id="KW-0812">Transmembrane</keyword>
<protein>
    <submittedName>
        <fullName evidence="3">VanZ like family protein</fullName>
    </submittedName>
</protein>
<dbReference type="Proteomes" id="UP000033956">
    <property type="component" value="Unassembled WGS sequence"/>
</dbReference>
<evidence type="ECO:0000313" key="4">
    <source>
        <dbReference type="Proteomes" id="UP000033956"/>
    </source>
</evidence>
<evidence type="ECO:0000259" key="2">
    <source>
        <dbReference type="Pfam" id="PF04892"/>
    </source>
</evidence>
<feature type="transmembrane region" description="Helical" evidence="1">
    <location>
        <begin position="143"/>
        <end position="161"/>
    </location>
</feature>
<sequence length="399" mass="42839">MLRACERRGRIRKPILTESIRPQRAGPEQIRVGRVRRVWKTRRMGAPVMLGFTAVGLSAVVAIAVFVPFIAWSYRRTGGFGFARFALWAGALVSLVAILAYTLLPLPDRETMVCASPRFELFAFVGALRGALMRPGLFLADPLVLQLLLNVLLFLPLGFFLRVLTGRGILTALLVGLGLSLLVETAQLTGMWGFYPCAYREFDVDDLLTNTAGAVIGSLIALAVPSRHRGFVPGADTTSPQPVTRARKYLAMVCDVLGAWLTAFSVMVIVQAVLNALGATDAVRDGSAAETVGDVTAIVVWFVVTVTTGATVGDHAVRLRYEGGPIFVPIARFLRWAGGIGGYLVLIALPTLWGFVAALFAVASVIVVLTTPDRRGLPGVISGQRLVDAREPVVAPSDD</sequence>
<dbReference type="InterPro" id="IPR006976">
    <property type="entry name" value="VanZ-like"/>
</dbReference>
<feature type="transmembrane region" description="Helical" evidence="1">
    <location>
        <begin position="173"/>
        <end position="195"/>
    </location>
</feature>
<keyword evidence="1" id="KW-0472">Membrane</keyword>